<organism evidence="1 2">
    <name type="scientific">Flemingia macrophylla</name>
    <dbReference type="NCBI Taxonomy" id="520843"/>
    <lineage>
        <taxon>Eukaryota</taxon>
        <taxon>Viridiplantae</taxon>
        <taxon>Streptophyta</taxon>
        <taxon>Embryophyta</taxon>
        <taxon>Tracheophyta</taxon>
        <taxon>Spermatophyta</taxon>
        <taxon>Magnoliopsida</taxon>
        <taxon>eudicotyledons</taxon>
        <taxon>Gunneridae</taxon>
        <taxon>Pentapetalae</taxon>
        <taxon>rosids</taxon>
        <taxon>fabids</taxon>
        <taxon>Fabales</taxon>
        <taxon>Fabaceae</taxon>
        <taxon>Papilionoideae</taxon>
        <taxon>50 kb inversion clade</taxon>
        <taxon>NPAAA clade</taxon>
        <taxon>indigoferoid/millettioid clade</taxon>
        <taxon>Phaseoleae</taxon>
        <taxon>Flemingia</taxon>
    </lineage>
</organism>
<dbReference type="PANTHER" id="PTHR45669">
    <property type="entry name" value="GLUTAREDOXIN DOMAIN-CONTAINING CYSTEINE-RICH PROTEIN CG12206-RELATED"/>
    <property type="match status" value="1"/>
</dbReference>
<dbReference type="EMBL" id="JBGMDY010000001">
    <property type="protein sequence ID" value="KAL2349343.1"/>
    <property type="molecule type" value="Genomic_DNA"/>
</dbReference>
<evidence type="ECO:0000313" key="2">
    <source>
        <dbReference type="Proteomes" id="UP001603857"/>
    </source>
</evidence>
<protein>
    <submittedName>
        <fullName evidence="1">Uncharacterized protein</fullName>
    </submittedName>
</protein>
<dbReference type="PANTHER" id="PTHR45669:SF62">
    <property type="entry name" value="GLUTAREDOXIN (GRX) FAMILY PROTEIN"/>
    <property type="match status" value="1"/>
</dbReference>
<evidence type="ECO:0000313" key="1">
    <source>
        <dbReference type="EMBL" id="KAL2349343.1"/>
    </source>
</evidence>
<dbReference type="Proteomes" id="UP001603857">
    <property type="component" value="Unassembled WGS sequence"/>
</dbReference>
<comment type="caution">
    <text evidence="1">The sequence shown here is derived from an EMBL/GenBank/DDBJ whole genome shotgun (WGS) entry which is preliminary data.</text>
</comment>
<sequence>MGSRPPRVLVSGVYVHGPDEVRQLHESGELERFIEHLSWLNQICCDCCGGFRFLMSDECNGSCGDQVSRINCDLTHLDLLNETVDVTTYQAIVWGAISFFSAHNNIVYLSHILVIIILDDFLVKFFCR</sequence>
<gene>
    <name evidence="1" type="ORF">Fmac_003343</name>
</gene>
<accession>A0ABD1NN85</accession>
<keyword evidence="2" id="KW-1185">Reference proteome</keyword>
<name>A0ABD1NN85_9FABA</name>
<reference evidence="1 2" key="1">
    <citation type="submission" date="2024-08" db="EMBL/GenBank/DDBJ databases">
        <title>Insights into the chromosomal genome structure of Flemingia macrophylla.</title>
        <authorList>
            <person name="Ding Y."/>
            <person name="Zhao Y."/>
            <person name="Bi W."/>
            <person name="Wu M."/>
            <person name="Zhao G."/>
            <person name="Gong Y."/>
            <person name="Li W."/>
            <person name="Zhang P."/>
        </authorList>
    </citation>
    <scope>NUCLEOTIDE SEQUENCE [LARGE SCALE GENOMIC DNA]</scope>
    <source>
        <strain evidence="1">DYQJB</strain>
        <tissue evidence="1">Leaf</tissue>
    </source>
</reference>
<proteinExistence type="predicted"/>
<dbReference type="AlphaFoldDB" id="A0ABD1NN85"/>